<evidence type="ECO:0000313" key="1">
    <source>
        <dbReference type="EMBL" id="MBU2872963.1"/>
    </source>
</evidence>
<reference evidence="1 2" key="1">
    <citation type="submission" date="2021-05" db="EMBL/GenBank/DDBJ databases">
        <title>Draft genomes of bacteria isolated from model marine particles.</title>
        <authorList>
            <person name="Datta M.S."/>
            <person name="Schwartzman J.A."/>
            <person name="Enke T.N."/>
            <person name="Saavedra J."/>
            <person name="Cermak N."/>
            <person name="Cordero O.X."/>
        </authorList>
    </citation>
    <scope>NUCLEOTIDE SEQUENCE [LARGE SCALE GENOMIC DNA]</scope>
    <source>
        <strain evidence="1 2">D2M19</strain>
    </source>
</reference>
<evidence type="ECO:0000313" key="2">
    <source>
        <dbReference type="Proteomes" id="UP000753376"/>
    </source>
</evidence>
<accession>A0ABS6A6U7</accession>
<organism evidence="1 2">
    <name type="scientific">Marinobacter salexigens</name>
    <dbReference type="NCBI Taxonomy" id="1925763"/>
    <lineage>
        <taxon>Bacteria</taxon>
        <taxon>Pseudomonadati</taxon>
        <taxon>Pseudomonadota</taxon>
        <taxon>Gammaproteobacteria</taxon>
        <taxon>Pseudomonadales</taxon>
        <taxon>Marinobacteraceae</taxon>
        <taxon>Marinobacter</taxon>
    </lineage>
</organism>
<proteinExistence type="predicted"/>
<protein>
    <recommendedName>
        <fullName evidence="3">5-methyltetrahydrofolate--homocysteine methyltransferase</fullName>
    </recommendedName>
</protein>
<sequence>MTTATLLTACGGSSSDEAHNDTDIDTGGRLALFDMDASALKFLNLDDEEVLTSMAIDGESPRLYASPDHRYAVAIQREDDRVSFFDGGLYTEDHGDHLHDYAEAPTMLPLTLNDHKPTHYTLGEPYGVVFFDGGSAARSKVTVFSDASLGSSSTLASLDLENNMHGVAKLIGDHLFVTYRDSGITDTTLPAAVERYHFDGSSFGFETRYDEACPNLHGAATNAHSLGFGCGDGVLVIDLHEAGYPATKLANPDSLETGARIGTLVGNHDVEELVGIAGDQLFIIDPESETTIYQELDIGSDVARLTQGFTTHGEVFYVLGNDGSLRLFNPADNWALFKTVQLMDAPSEEDTLAVTVSAAQEHLFVLHNQTVIEVDMADGDVVRSIDLGFNASSVVWLGLTNGEHNEEHSH</sequence>
<evidence type="ECO:0008006" key="3">
    <source>
        <dbReference type="Google" id="ProtNLM"/>
    </source>
</evidence>
<dbReference type="Proteomes" id="UP000753376">
    <property type="component" value="Unassembled WGS sequence"/>
</dbReference>
<name>A0ABS6A6U7_9GAMM</name>
<keyword evidence="2" id="KW-1185">Reference proteome</keyword>
<dbReference type="EMBL" id="JAHKPV010000001">
    <property type="protein sequence ID" value="MBU2872963.1"/>
    <property type="molecule type" value="Genomic_DNA"/>
</dbReference>
<comment type="caution">
    <text evidence="1">The sequence shown here is derived from an EMBL/GenBank/DDBJ whole genome shotgun (WGS) entry which is preliminary data.</text>
</comment>
<gene>
    <name evidence="1" type="ORF">KO508_02995</name>
</gene>